<name>G5A9W4_PHYSP</name>
<keyword evidence="3" id="KW-1185">Reference proteome</keyword>
<organism evidence="2 3">
    <name type="scientific">Phytophthora sojae (strain P6497)</name>
    <name type="common">Soybean stem and root rot agent</name>
    <name type="synonym">Phytophthora megasperma f. sp. glycines</name>
    <dbReference type="NCBI Taxonomy" id="1094619"/>
    <lineage>
        <taxon>Eukaryota</taxon>
        <taxon>Sar</taxon>
        <taxon>Stramenopiles</taxon>
        <taxon>Oomycota</taxon>
        <taxon>Peronosporomycetes</taxon>
        <taxon>Peronosporales</taxon>
        <taxon>Peronosporaceae</taxon>
        <taxon>Phytophthora</taxon>
    </lineage>
</organism>
<reference evidence="2 3" key="1">
    <citation type="journal article" date="2006" name="Science">
        <title>Phytophthora genome sequences uncover evolutionary origins and mechanisms of pathogenesis.</title>
        <authorList>
            <person name="Tyler B.M."/>
            <person name="Tripathy S."/>
            <person name="Zhang X."/>
            <person name="Dehal P."/>
            <person name="Jiang R.H."/>
            <person name="Aerts A."/>
            <person name="Arredondo F.D."/>
            <person name="Baxter L."/>
            <person name="Bensasson D."/>
            <person name="Beynon J.L."/>
            <person name="Chapman J."/>
            <person name="Damasceno C.M."/>
            <person name="Dorrance A.E."/>
            <person name="Dou D."/>
            <person name="Dickerman A.W."/>
            <person name="Dubchak I.L."/>
            <person name="Garbelotto M."/>
            <person name="Gijzen M."/>
            <person name="Gordon S.G."/>
            <person name="Govers F."/>
            <person name="Grunwald N.J."/>
            <person name="Huang W."/>
            <person name="Ivors K.L."/>
            <person name="Jones R.W."/>
            <person name="Kamoun S."/>
            <person name="Krampis K."/>
            <person name="Lamour K.H."/>
            <person name="Lee M.K."/>
            <person name="McDonald W.H."/>
            <person name="Medina M."/>
            <person name="Meijer H.J."/>
            <person name="Nordberg E.K."/>
            <person name="Maclean D.J."/>
            <person name="Ospina-Giraldo M.D."/>
            <person name="Morris P.F."/>
            <person name="Phuntumart V."/>
            <person name="Putnam N.H."/>
            <person name="Rash S."/>
            <person name="Rose J.K."/>
            <person name="Sakihama Y."/>
            <person name="Salamov A.A."/>
            <person name="Savidor A."/>
            <person name="Scheuring C.F."/>
            <person name="Smith B.M."/>
            <person name="Sobral B.W."/>
            <person name="Terry A."/>
            <person name="Torto-Alalibo T.A."/>
            <person name="Win J."/>
            <person name="Xu Z."/>
            <person name="Zhang H."/>
            <person name="Grigoriev I.V."/>
            <person name="Rokhsar D.S."/>
            <person name="Boore J.L."/>
        </authorList>
    </citation>
    <scope>NUCLEOTIDE SEQUENCE [LARGE SCALE GENOMIC DNA]</scope>
    <source>
        <strain evidence="2 3">P6497</strain>
    </source>
</reference>
<gene>
    <name evidence="2" type="ORF">PHYSODRAFT_340492</name>
</gene>
<dbReference type="EMBL" id="JH159162">
    <property type="protein sequence ID" value="EGZ07394.1"/>
    <property type="molecule type" value="Genomic_DNA"/>
</dbReference>
<dbReference type="Proteomes" id="UP000002640">
    <property type="component" value="Unassembled WGS sequence"/>
</dbReference>
<dbReference type="InParanoid" id="G5A9W4"/>
<evidence type="ECO:0000256" key="1">
    <source>
        <dbReference type="SAM" id="MobiDB-lite"/>
    </source>
</evidence>
<dbReference type="KEGG" id="psoj:PHYSODRAFT_340492"/>
<feature type="region of interest" description="Disordered" evidence="1">
    <location>
        <begin position="77"/>
        <end position="181"/>
    </location>
</feature>
<accession>G5A9W4</accession>
<dbReference type="GeneID" id="20647917"/>
<dbReference type="RefSeq" id="XP_009536960.1">
    <property type="nucleotide sequence ID" value="XM_009538665.1"/>
</dbReference>
<evidence type="ECO:0000313" key="3">
    <source>
        <dbReference type="Proteomes" id="UP000002640"/>
    </source>
</evidence>
<dbReference type="SMR" id="G5A9W4"/>
<proteinExistence type="predicted"/>
<dbReference type="OMA" id="AWQGGKI"/>
<protein>
    <submittedName>
        <fullName evidence="2">Uncharacterized protein</fullName>
    </submittedName>
</protein>
<sequence>MQRVAVLSHVKASSVPPSLKSSGVRRIAWQGGKISSNKEEALQKFYQRKLRAGDHLTAQQIEAMQATLGVKLDQDQAQKNPKKQHETHRQHAKVTAGAHRTVLRTGRVLGPKLDSKQKVKKAGNGGAKQQAARQPKTVAKMPQKRAETGSSISLEDKLGLPLDALVSGKNNKRSSGNMKRR</sequence>
<evidence type="ECO:0000313" key="2">
    <source>
        <dbReference type="EMBL" id="EGZ07394.1"/>
    </source>
</evidence>
<dbReference type="AlphaFoldDB" id="G5A9W4"/>